<reference evidence="1" key="1">
    <citation type="submission" date="2020-03" db="EMBL/GenBank/DDBJ databases">
        <title>The deep terrestrial virosphere.</title>
        <authorList>
            <person name="Holmfeldt K."/>
            <person name="Nilsson E."/>
            <person name="Simone D."/>
            <person name="Lopez-Fernandez M."/>
            <person name="Wu X."/>
            <person name="de Brujin I."/>
            <person name="Lundin D."/>
            <person name="Andersson A."/>
            <person name="Bertilsson S."/>
            <person name="Dopson M."/>
        </authorList>
    </citation>
    <scope>NUCLEOTIDE SEQUENCE</scope>
    <source>
        <strain evidence="1">TM448A00747</strain>
    </source>
</reference>
<organism evidence="1">
    <name type="scientific">viral metagenome</name>
    <dbReference type="NCBI Taxonomy" id="1070528"/>
    <lineage>
        <taxon>unclassified sequences</taxon>
        <taxon>metagenomes</taxon>
        <taxon>organismal metagenomes</taxon>
    </lineage>
</organism>
<dbReference type="PANTHER" id="PTHR36174:SF1">
    <property type="entry name" value="LIPID II:GLYCINE GLYCYLTRANSFERASE"/>
    <property type="match status" value="1"/>
</dbReference>
<protein>
    <recommendedName>
        <fullName evidence="2">BioF2-like acetyltransferase domain-containing protein</fullName>
    </recommendedName>
</protein>
<dbReference type="InterPro" id="IPR016181">
    <property type="entry name" value="Acyl_CoA_acyltransferase"/>
</dbReference>
<evidence type="ECO:0008006" key="2">
    <source>
        <dbReference type="Google" id="ProtNLM"/>
    </source>
</evidence>
<proteinExistence type="predicted"/>
<gene>
    <name evidence="1" type="ORF">TM448A00747_0019</name>
</gene>
<dbReference type="Gene3D" id="3.40.630.30">
    <property type="match status" value="1"/>
</dbReference>
<dbReference type="EMBL" id="MT144059">
    <property type="protein sequence ID" value="QJA47829.1"/>
    <property type="molecule type" value="Genomic_DNA"/>
</dbReference>
<evidence type="ECO:0000313" key="1">
    <source>
        <dbReference type="EMBL" id="QJA47829.1"/>
    </source>
</evidence>
<name>A0A6H1ZK46_9ZZZZ</name>
<sequence>MYYLNNYEISNKFDNEEWDSFVRKSSRNGTLFHTRKFLGYHKDKFNDCSLTIRKSNKLIAVLPVALADGALFSHPGSSFGGVVLSKSIGLYDVLNIFDCISYFLRREKISKISIRATPSIYNKYPCEEVKFVMINKGYILKYMDLCCTIDLTKNKLYKESTYRNINKAKNNNVIIKKNDTNFKDYWNILSDNLKTKYGVSPTHTLNEILLLKSLFDDEILLYSCYFNKKMIGGIVVFIGNSNAFETFYIAQDYTYQYTRGLSLLIDTVVEDGVKSKFKFCNLGVSTEDSGNIINGSLVKFKETFGARGIVRETYSKEILI</sequence>
<accession>A0A6H1ZK46</accession>
<dbReference type="PANTHER" id="PTHR36174">
    <property type="entry name" value="LIPID II:GLYCINE GLYCYLTRANSFERASE"/>
    <property type="match status" value="1"/>
</dbReference>
<dbReference type="InterPro" id="IPR050644">
    <property type="entry name" value="PG_Glycine_Bridge_Synth"/>
</dbReference>
<dbReference type="SUPFAM" id="SSF55729">
    <property type="entry name" value="Acyl-CoA N-acyltransferases (Nat)"/>
    <property type="match status" value="1"/>
</dbReference>
<dbReference type="AlphaFoldDB" id="A0A6H1ZK46"/>